<keyword evidence="6" id="KW-0472">Membrane</keyword>
<gene>
    <name evidence="7" type="ORF">Q9L58_010284</name>
</gene>
<evidence type="ECO:0000256" key="4">
    <source>
        <dbReference type="ARBA" id="ARBA00022824"/>
    </source>
</evidence>
<accession>A0ABR3G4Z6</accession>
<evidence type="ECO:0000313" key="8">
    <source>
        <dbReference type="Proteomes" id="UP001447188"/>
    </source>
</evidence>
<name>A0ABR3G4Z6_9PEZI</name>
<sequence length="223" mass="24911">ALVLASAANEAHLNIYKDIYLSTYGILFFGTPHQGGNGVSLGKFLVNVASIFTNTNKKLFKHLEMHSEWLLHQTAQYNAISAQFETKYIYETYKTETPFGSNIIVPKFSAVIPGAVNAEEISINKDHVGMVRFHSDTDEGFKKISLILGLMVSEAAPRIENKWQLYDAQRRMEPTGAFNGPGRVNITQQETSHTRTRMFSIEGPQLTTEGPLTAVGRVRERGF</sequence>
<dbReference type="PANTHER" id="PTHR48182">
    <property type="entry name" value="PROTEIN SERAC1"/>
    <property type="match status" value="1"/>
</dbReference>
<evidence type="ECO:0000256" key="6">
    <source>
        <dbReference type="ARBA" id="ARBA00023136"/>
    </source>
</evidence>
<evidence type="ECO:0000256" key="3">
    <source>
        <dbReference type="ARBA" id="ARBA00004370"/>
    </source>
</evidence>
<dbReference type="Proteomes" id="UP001447188">
    <property type="component" value="Unassembled WGS sequence"/>
</dbReference>
<keyword evidence="4" id="KW-0256">Endoplasmic reticulum</keyword>
<protein>
    <recommendedName>
        <fullName evidence="9">Vitellogenin</fullName>
    </recommendedName>
</protein>
<organism evidence="7 8">
    <name type="scientific">Discina gigas</name>
    <dbReference type="NCBI Taxonomy" id="1032678"/>
    <lineage>
        <taxon>Eukaryota</taxon>
        <taxon>Fungi</taxon>
        <taxon>Dikarya</taxon>
        <taxon>Ascomycota</taxon>
        <taxon>Pezizomycotina</taxon>
        <taxon>Pezizomycetes</taxon>
        <taxon>Pezizales</taxon>
        <taxon>Discinaceae</taxon>
        <taxon>Discina</taxon>
    </lineage>
</organism>
<comment type="caution">
    <text evidence="7">The sequence shown here is derived from an EMBL/GenBank/DDBJ whole genome shotgun (WGS) entry which is preliminary data.</text>
</comment>
<evidence type="ECO:0008006" key="9">
    <source>
        <dbReference type="Google" id="ProtNLM"/>
    </source>
</evidence>
<reference evidence="7 8" key="1">
    <citation type="submission" date="2024-02" db="EMBL/GenBank/DDBJ databases">
        <title>Discinaceae phylogenomics.</title>
        <authorList>
            <person name="Dirks A.C."/>
            <person name="James T.Y."/>
        </authorList>
    </citation>
    <scope>NUCLEOTIDE SEQUENCE [LARGE SCALE GENOMIC DNA]</scope>
    <source>
        <strain evidence="7 8">ACD0624</strain>
    </source>
</reference>
<dbReference type="InterPro" id="IPR052374">
    <property type="entry name" value="SERAC1"/>
</dbReference>
<proteinExistence type="predicted"/>
<evidence type="ECO:0000256" key="2">
    <source>
        <dbReference type="ARBA" id="ARBA00004240"/>
    </source>
</evidence>
<feature type="non-terminal residue" evidence="7">
    <location>
        <position position="1"/>
    </location>
</feature>
<dbReference type="EMBL" id="JBBBZM010000356">
    <property type="protein sequence ID" value="KAL0630865.1"/>
    <property type="molecule type" value="Genomic_DNA"/>
</dbReference>
<evidence type="ECO:0000256" key="5">
    <source>
        <dbReference type="ARBA" id="ARBA00023128"/>
    </source>
</evidence>
<keyword evidence="5" id="KW-0496">Mitochondrion</keyword>
<evidence type="ECO:0000256" key="1">
    <source>
        <dbReference type="ARBA" id="ARBA00004173"/>
    </source>
</evidence>
<comment type="subcellular location">
    <subcellularLocation>
        <location evidence="2">Endoplasmic reticulum</location>
    </subcellularLocation>
    <subcellularLocation>
        <location evidence="3">Membrane</location>
    </subcellularLocation>
    <subcellularLocation>
        <location evidence="1">Mitochondrion</location>
    </subcellularLocation>
</comment>
<dbReference type="PANTHER" id="PTHR48182:SF2">
    <property type="entry name" value="PROTEIN SERAC1"/>
    <property type="match status" value="1"/>
</dbReference>
<evidence type="ECO:0000313" key="7">
    <source>
        <dbReference type="EMBL" id="KAL0630865.1"/>
    </source>
</evidence>
<keyword evidence="8" id="KW-1185">Reference proteome</keyword>